<keyword evidence="1" id="KW-0012">Acyltransferase</keyword>
<dbReference type="AlphaFoldDB" id="A0A0F3PFC3"/>
<organism evidence="1 2">
    <name type="scientific">Rickettsia rhipicephali str. Ect</name>
    <dbReference type="NCBI Taxonomy" id="1359199"/>
    <lineage>
        <taxon>Bacteria</taxon>
        <taxon>Pseudomonadati</taxon>
        <taxon>Pseudomonadota</taxon>
        <taxon>Alphaproteobacteria</taxon>
        <taxon>Rickettsiales</taxon>
        <taxon>Rickettsiaceae</taxon>
        <taxon>Rickettsieae</taxon>
        <taxon>Rickettsia</taxon>
        <taxon>spotted fever group</taxon>
    </lineage>
</organism>
<reference evidence="1 2" key="1">
    <citation type="submission" date="2015-01" db="EMBL/GenBank/DDBJ databases">
        <title>Genome Sequencing of Rickettsiales.</title>
        <authorList>
            <person name="Daugherty S.C."/>
            <person name="Su Q."/>
            <person name="Abolude K."/>
            <person name="Beier-Sexton M."/>
            <person name="Carlyon J.A."/>
            <person name="Carter R."/>
            <person name="Day N.P."/>
            <person name="Dumler S.J."/>
            <person name="Dyachenko V."/>
            <person name="Godinez A."/>
            <person name="Kurtti T.J."/>
            <person name="Lichay M."/>
            <person name="Mullins K.E."/>
            <person name="Ott S."/>
            <person name="Pappas-Brown V."/>
            <person name="Paris D.H."/>
            <person name="Patel P."/>
            <person name="Richards A.L."/>
            <person name="Sadzewicz L."/>
            <person name="Sears K."/>
            <person name="Seidman D."/>
            <person name="Sengamalay N."/>
            <person name="Stenos J."/>
            <person name="Tallon L.J."/>
            <person name="Vincent G."/>
            <person name="Fraser C.M."/>
            <person name="Munderloh U."/>
            <person name="Dunning-Hotopp J.C."/>
        </authorList>
    </citation>
    <scope>NUCLEOTIDE SEQUENCE [LARGE SCALE GENOMIC DNA]</scope>
    <source>
        <strain evidence="1 2">Ect</strain>
    </source>
</reference>
<name>A0A0F3PFC3_RICRH</name>
<dbReference type="EMBL" id="LAOC01000001">
    <property type="protein sequence ID" value="KJV78596.1"/>
    <property type="molecule type" value="Genomic_DNA"/>
</dbReference>
<accession>A0A0F3PFC3</accession>
<dbReference type="Proteomes" id="UP000033591">
    <property type="component" value="Unassembled WGS sequence"/>
</dbReference>
<gene>
    <name evidence="1" type="ORF">RMAECT_0883</name>
</gene>
<sequence>MNNTKAVFGLTTSKNRQVTFMNSVDGFAGGGGSVNLSSTSSTYT</sequence>
<evidence type="ECO:0000313" key="1">
    <source>
        <dbReference type="EMBL" id="KJV78596.1"/>
    </source>
</evidence>
<keyword evidence="1" id="KW-0808">Transferase</keyword>
<dbReference type="RefSeq" id="WP_269208488.1">
    <property type="nucleotide sequence ID" value="NZ_LAOC01000001.1"/>
</dbReference>
<dbReference type="EC" id="2.3.1.129" evidence="1"/>
<dbReference type="GO" id="GO:0008780">
    <property type="term" value="F:acyl-[acyl-carrier-protein]-UDP-N-acetylglucosamine O-acyltransferase activity"/>
    <property type="evidence" value="ECO:0007669"/>
    <property type="project" value="UniProtKB-EC"/>
</dbReference>
<protein>
    <submittedName>
        <fullName evidence="1">Cell surface antigen-like domain protein</fullName>
        <ecNumber evidence="1">2.3.1.129</ecNumber>
    </submittedName>
</protein>
<dbReference type="PATRIC" id="fig|1359199.3.peg.866"/>
<evidence type="ECO:0000313" key="2">
    <source>
        <dbReference type="Proteomes" id="UP000033591"/>
    </source>
</evidence>
<comment type="caution">
    <text evidence="1">The sequence shown here is derived from an EMBL/GenBank/DDBJ whole genome shotgun (WGS) entry which is preliminary data.</text>
</comment>
<proteinExistence type="predicted"/>